<evidence type="ECO:0000256" key="1">
    <source>
        <dbReference type="ARBA" id="ARBA00022801"/>
    </source>
</evidence>
<organism evidence="6 7">
    <name type="scientific">[Clostridium] aminophilum</name>
    <dbReference type="NCBI Taxonomy" id="1526"/>
    <lineage>
        <taxon>Bacteria</taxon>
        <taxon>Bacillati</taxon>
        <taxon>Bacillota</taxon>
        <taxon>Clostridia</taxon>
        <taxon>Lachnospirales</taxon>
        <taxon>Lachnospiraceae</taxon>
    </lineage>
</organism>
<evidence type="ECO:0000256" key="4">
    <source>
        <dbReference type="PROSITE-ProRule" id="PRU01161"/>
    </source>
</evidence>
<feature type="short sequence motif" description="GXGXXG" evidence="4">
    <location>
        <begin position="18"/>
        <end position="23"/>
    </location>
</feature>
<dbReference type="OrthoDB" id="9770965at2"/>
<dbReference type="STRING" id="1526.SAMN02910262_01674"/>
<dbReference type="Pfam" id="PF01734">
    <property type="entry name" value="Patatin"/>
    <property type="match status" value="1"/>
</dbReference>
<feature type="active site" description="Nucleophile" evidence="4">
    <location>
        <position position="49"/>
    </location>
</feature>
<feature type="domain" description="PNPLA" evidence="5">
    <location>
        <begin position="14"/>
        <end position="205"/>
    </location>
</feature>
<evidence type="ECO:0000313" key="7">
    <source>
        <dbReference type="Proteomes" id="UP000199820"/>
    </source>
</evidence>
<gene>
    <name evidence="6" type="ORF">SAMN04487771_101326</name>
</gene>
<dbReference type="eggNOG" id="COG1752">
    <property type="taxonomic scope" value="Bacteria"/>
</dbReference>
<dbReference type="PROSITE" id="PS51635">
    <property type="entry name" value="PNPLA"/>
    <property type="match status" value="1"/>
</dbReference>
<dbReference type="RefSeq" id="WP_074649152.1">
    <property type="nucleotide sequence ID" value="NZ_FOIL01000013.1"/>
</dbReference>
<dbReference type="Proteomes" id="UP000199820">
    <property type="component" value="Unassembled WGS sequence"/>
</dbReference>
<dbReference type="GO" id="GO:0016787">
    <property type="term" value="F:hydrolase activity"/>
    <property type="evidence" value="ECO:0007669"/>
    <property type="project" value="UniProtKB-UniRule"/>
</dbReference>
<evidence type="ECO:0000313" key="6">
    <source>
        <dbReference type="EMBL" id="SET33589.1"/>
    </source>
</evidence>
<keyword evidence="3 4" id="KW-0443">Lipid metabolism</keyword>
<dbReference type="InterPro" id="IPR002641">
    <property type="entry name" value="PNPLA_dom"/>
</dbReference>
<feature type="active site" description="Proton acceptor" evidence="4">
    <location>
        <position position="192"/>
    </location>
</feature>
<keyword evidence="7" id="KW-1185">Reference proteome</keyword>
<protein>
    <submittedName>
        <fullName evidence="6">Patatin-like phospholipase</fullName>
    </submittedName>
</protein>
<dbReference type="Gene3D" id="3.40.1090.10">
    <property type="entry name" value="Cytosolic phospholipase A2 catalytic domain"/>
    <property type="match status" value="2"/>
</dbReference>
<dbReference type="InterPro" id="IPR016035">
    <property type="entry name" value="Acyl_Trfase/lysoPLipase"/>
</dbReference>
<dbReference type="AlphaFoldDB" id="A0A1I0DMM7"/>
<dbReference type="EMBL" id="FOIL01000013">
    <property type="protein sequence ID" value="SET33589.1"/>
    <property type="molecule type" value="Genomic_DNA"/>
</dbReference>
<reference evidence="6 7" key="1">
    <citation type="submission" date="2016-10" db="EMBL/GenBank/DDBJ databases">
        <authorList>
            <person name="de Groot N.N."/>
        </authorList>
    </citation>
    <scope>NUCLEOTIDE SEQUENCE [LARGE SCALE GENOMIC DNA]</scope>
    <source>
        <strain evidence="6 7">KH1P1</strain>
    </source>
</reference>
<dbReference type="InterPro" id="IPR050301">
    <property type="entry name" value="NTE"/>
</dbReference>
<evidence type="ECO:0000256" key="3">
    <source>
        <dbReference type="ARBA" id="ARBA00023098"/>
    </source>
</evidence>
<dbReference type="PANTHER" id="PTHR14226">
    <property type="entry name" value="NEUROPATHY TARGET ESTERASE/SWISS CHEESE D.MELANOGASTER"/>
    <property type="match status" value="1"/>
</dbReference>
<evidence type="ECO:0000256" key="2">
    <source>
        <dbReference type="ARBA" id="ARBA00022963"/>
    </source>
</evidence>
<accession>A0A1I0DMM7</accession>
<evidence type="ECO:0000259" key="5">
    <source>
        <dbReference type="PROSITE" id="PS51635"/>
    </source>
</evidence>
<dbReference type="PANTHER" id="PTHR14226:SF57">
    <property type="entry name" value="BLR7027 PROTEIN"/>
    <property type="match status" value="1"/>
</dbReference>
<dbReference type="GO" id="GO:0016042">
    <property type="term" value="P:lipid catabolic process"/>
    <property type="evidence" value="ECO:0007669"/>
    <property type="project" value="UniProtKB-UniRule"/>
</dbReference>
<keyword evidence="2 4" id="KW-0442">Lipid degradation</keyword>
<feature type="short sequence motif" description="GXSXG" evidence="4">
    <location>
        <begin position="47"/>
        <end position="51"/>
    </location>
</feature>
<feature type="short sequence motif" description="DGA/G" evidence="4">
    <location>
        <begin position="192"/>
        <end position="194"/>
    </location>
</feature>
<sequence length="341" mass="37727">MKHENLLRGKTVALALSGGGAKGAYQVGMMKALYEAGLDRSKLWLSGTSIGAMNAVYLACHNLETLREMFYAFDRSAGHETVPVTPFDVVGKAREDVVAGRVTLEEFLNEKRFYAMDPAPLLEYYRETLPDELLEHNSVPVEVCCYSLIARRPVHFRLNGLPAEEQRMLVLASGSLPYVFPPVRYHGDVLLDGGVVPEILFHERKTGHKSGGPDESGRTENAELQRRISVGGAAETPAPHEKIPVPAMCEMLEEENVCADWLIGAFLNLYDEVGRPKEGADGVCRRYRELRPSVPLEESPGSGTLDFSPEKLDSHEKLGYEDTVRFLCSFVSEQAMGTCGY</sequence>
<name>A0A1I0DMM7_9FIRM</name>
<proteinExistence type="predicted"/>
<dbReference type="SUPFAM" id="SSF52151">
    <property type="entry name" value="FabD/lysophospholipase-like"/>
    <property type="match status" value="1"/>
</dbReference>
<keyword evidence="1 4" id="KW-0378">Hydrolase</keyword>